<dbReference type="Pfam" id="PF00015">
    <property type="entry name" value="MCPsignal"/>
    <property type="match status" value="1"/>
</dbReference>
<evidence type="ECO:0000256" key="3">
    <source>
        <dbReference type="ARBA" id="ARBA00029447"/>
    </source>
</evidence>
<comment type="similarity">
    <text evidence="3">Belongs to the methyl-accepting chemotaxis (MCP) protein family.</text>
</comment>
<feature type="transmembrane region" description="Helical" evidence="5">
    <location>
        <begin position="118"/>
        <end position="144"/>
    </location>
</feature>
<accession>A0A972J891</accession>
<name>A0A972J891_9RHOO</name>
<comment type="caution">
    <text evidence="7">The sequence shown here is derived from an EMBL/GenBank/DDBJ whole genome shotgun (WGS) entry which is preliminary data.</text>
</comment>
<feature type="transmembrane region" description="Helical" evidence="5">
    <location>
        <begin position="150"/>
        <end position="172"/>
    </location>
</feature>
<dbReference type="GO" id="GO:0007165">
    <property type="term" value="P:signal transduction"/>
    <property type="evidence" value="ECO:0007669"/>
    <property type="project" value="UniProtKB-KW"/>
</dbReference>
<dbReference type="Gene3D" id="1.10.287.950">
    <property type="entry name" value="Methyl-accepting chemotaxis protein"/>
    <property type="match status" value="1"/>
</dbReference>
<keyword evidence="8" id="KW-1185">Reference proteome</keyword>
<dbReference type="GO" id="GO:0006935">
    <property type="term" value="P:chemotaxis"/>
    <property type="evidence" value="ECO:0007669"/>
    <property type="project" value="UniProtKB-ARBA"/>
</dbReference>
<dbReference type="PROSITE" id="PS50111">
    <property type="entry name" value="CHEMOTAXIS_TRANSDUC_2"/>
    <property type="match status" value="1"/>
</dbReference>
<dbReference type="AlphaFoldDB" id="A0A972J891"/>
<feature type="transmembrane region" description="Helical" evidence="5">
    <location>
        <begin position="94"/>
        <end position="111"/>
    </location>
</feature>
<evidence type="ECO:0000313" key="7">
    <source>
        <dbReference type="EMBL" id="NMG02841.1"/>
    </source>
</evidence>
<keyword evidence="5" id="KW-1133">Transmembrane helix</keyword>
<dbReference type="FunFam" id="1.10.287.950:FF:000001">
    <property type="entry name" value="Methyl-accepting chemotaxis sensory transducer"/>
    <property type="match status" value="1"/>
</dbReference>
<dbReference type="InterPro" id="IPR004089">
    <property type="entry name" value="MCPsignal_dom"/>
</dbReference>
<dbReference type="SUPFAM" id="SSF58104">
    <property type="entry name" value="Methyl-accepting chemotaxis protein (MCP) signaling domain"/>
    <property type="match status" value="1"/>
</dbReference>
<dbReference type="PANTHER" id="PTHR32089:SF112">
    <property type="entry name" value="LYSOZYME-LIKE PROTEIN-RELATED"/>
    <property type="match status" value="1"/>
</dbReference>
<feature type="domain" description="Methyl-accepting transducer" evidence="6">
    <location>
        <begin position="229"/>
        <end position="465"/>
    </location>
</feature>
<comment type="subcellular location">
    <subcellularLocation>
        <location evidence="1">Membrane</location>
    </subcellularLocation>
</comment>
<keyword evidence="5" id="KW-0472">Membrane</keyword>
<dbReference type="RefSeq" id="WP_168987615.1">
    <property type="nucleotide sequence ID" value="NZ_WTVM01000034.1"/>
</dbReference>
<evidence type="ECO:0000313" key="8">
    <source>
        <dbReference type="Proteomes" id="UP000599523"/>
    </source>
</evidence>
<dbReference type="EMBL" id="WTVM01000034">
    <property type="protein sequence ID" value="NMG02841.1"/>
    <property type="molecule type" value="Genomic_DNA"/>
</dbReference>
<dbReference type="CDD" id="cd11386">
    <property type="entry name" value="MCP_signal"/>
    <property type="match status" value="1"/>
</dbReference>
<keyword evidence="2 4" id="KW-0807">Transducer</keyword>
<sequence length="501" mass="52426">MRTDRSLDDEAILHPLRASADRVMLAALAFLFVASLAIGVGTDTIGITLAVAIPALAVPALVYKMASGSIASRITVAFALMVFSALNIQQAGGMIEAHFGIFVLLAFLLYYRDWRPVIAAAALIAVHHLSFNYLQAAGLGIYLFENGPSIKVVLIHAAYVVIEAAVLTYMAVRLKAEALDAAGVANIAQHIGAGDLSIRVGNSGQTGLLGTIVKMQEALRGTLSHVGSEAGTVSSSAGSLAKLATEVDRLMQEQLEATSQMAAGIEELTTSINVLADDTENARQVAVRSADASREGGRVVKASIDEMLSIQTTISDSSRNVERLGNQSDRVAEVVGLIKDIAGQTNLLALNAAIEAARAGEQGRGFAVVADEVRKLAERTSSATEEISTMIADIQASKNAALNSIAHAVERVGEGGRLANEANNSISRISDESEAAEAVIVRIAAALQEQSASAAEIARSVEVIARMAQETGASTSQVSSEVSLLERAARTLAEAVARFRL</sequence>
<evidence type="ECO:0000256" key="1">
    <source>
        <dbReference type="ARBA" id="ARBA00004370"/>
    </source>
</evidence>
<dbReference type="GO" id="GO:0016020">
    <property type="term" value="C:membrane"/>
    <property type="evidence" value="ECO:0007669"/>
    <property type="project" value="UniProtKB-SubCell"/>
</dbReference>
<protein>
    <submittedName>
        <fullName evidence="7">Methyl-accepting chemotaxis protein</fullName>
    </submittedName>
</protein>
<dbReference type="PANTHER" id="PTHR32089">
    <property type="entry name" value="METHYL-ACCEPTING CHEMOTAXIS PROTEIN MCPB"/>
    <property type="match status" value="1"/>
</dbReference>
<evidence type="ECO:0000256" key="5">
    <source>
        <dbReference type="SAM" id="Phobius"/>
    </source>
</evidence>
<proteinExistence type="inferred from homology"/>
<keyword evidence="5" id="KW-0812">Transmembrane</keyword>
<dbReference type="Proteomes" id="UP000599523">
    <property type="component" value="Unassembled WGS sequence"/>
</dbReference>
<evidence type="ECO:0000256" key="2">
    <source>
        <dbReference type="ARBA" id="ARBA00023224"/>
    </source>
</evidence>
<reference evidence="7" key="1">
    <citation type="submission" date="2019-12" db="EMBL/GenBank/DDBJ databases">
        <title>Comparative genomics gives insights into the taxonomy of the Azoarcus-Aromatoleum group and reveals separate origins of nif in the plant-associated Azoarcus and non-plant-associated Aromatoleum sub-groups.</title>
        <authorList>
            <person name="Lafos M."/>
            <person name="Maluk M."/>
            <person name="Batista M."/>
            <person name="Junghare M."/>
            <person name="Carmona M."/>
            <person name="Faoro H."/>
            <person name="Cruz L.M."/>
            <person name="Battistoni F."/>
            <person name="De Souza E."/>
            <person name="Pedrosa F."/>
            <person name="Chen W.-M."/>
            <person name="Poole P.S."/>
            <person name="Dixon R.A."/>
            <person name="James E.K."/>
        </authorList>
    </citation>
    <scope>NUCLEOTIDE SEQUENCE</scope>
    <source>
        <strain evidence="7">NSC3</strain>
    </source>
</reference>
<feature type="transmembrane region" description="Helical" evidence="5">
    <location>
        <begin position="20"/>
        <end position="38"/>
    </location>
</feature>
<feature type="transmembrane region" description="Helical" evidence="5">
    <location>
        <begin position="44"/>
        <end position="63"/>
    </location>
</feature>
<dbReference type="SMART" id="SM00283">
    <property type="entry name" value="MA"/>
    <property type="match status" value="1"/>
</dbReference>
<organism evidence="7 8">
    <name type="scientific">Azoarcus taiwanensis</name>
    <dbReference type="NCBI Taxonomy" id="666964"/>
    <lineage>
        <taxon>Bacteria</taxon>
        <taxon>Pseudomonadati</taxon>
        <taxon>Pseudomonadota</taxon>
        <taxon>Betaproteobacteria</taxon>
        <taxon>Rhodocyclales</taxon>
        <taxon>Zoogloeaceae</taxon>
        <taxon>Azoarcus</taxon>
    </lineage>
</organism>
<feature type="transmembrane region" description="Helical" evidence="5">
    <location>
        <begin position="70"/>
        <end position="88"/>
    </location>
</feature>
<evidence type="ECO:0000256" key="4">
    <source>
        <dbReference type="PROSITE-ProRule" id="PRU00284"/>
    </source>
</evidence>
<evidence type="ECO:0000259" key="6">
    <source>
        <dbReference type="PROSITE" id="PS50111"/>
    </source>
</evidence>
<gene>
    <name evidence="7" type="ORF">GPA21_07635</name>
</gene>